<evidence type="ECO:0008006" key="3">
    <source>
        <dbReference type="Google" id="ProtNLM"/>
    </source>
</evidence>
<keyword evidence="2" id="KW-1185">Reference proteome</keyword>
<proteinExistence type="predicted"/>
<dbReference type="SUPFAM" id="SSF47336">
    <property type="entry name" value="ACP-like"/>
    <property type="match status" value="1"/>
</dbReference>
<dbReference type="OrthoDB" id="5326335at2"/>
<protein>
    <recommendedName>
        <fullName evidence="3">Acyl carrier protein</fullName>
    </recommendedName>
</protein>
<dbReference type="AlphaFoldDB" id="A0A165R1Z3"/>
<gene>
    <name evidence="1" type="ORF">AV654_20120</name>
</gene>
<evidence type="ECO:0000313" key="1">
    <source>
        <dbReference type="EMBL" id="KZE77882.1"/>
    </source>
</evidence>
<comment type="caution">
    <text evidence="1">The sequence shown here is derived from an EMBL/GenBank/DDBJ whole genome shotgun (WGS) entry which is preliminary data.</text>
</comment>
<accession>A0A165R1Z3</accession>
<organism evidence="1 2">
    <name type="scientific">Paenibacillus elgii</name>
    <dbReference type="NCBI Taxonomy" id="189691"/>
    <lineage>
        <taxon>Bacteria</taxon>
        <taxon>Bacillati</taxon>
        <taxon>Bacillota</taxon>
        <taxon>Bacilli</taxon>
        <taxon>Bacillales</taxon>
        <taxon>Paenibacillaceae</taxon>
        <taxon>Paenibacillus</taxon>
    </lineage>
</organism>
<reference evidence="2" key="1">
    <citation type="submission" date="2016-01" db="EMBL/GenBank/DDBJ databases">
        <title>Draft genome of Chromobacterium sp. F49.</title>
        <authorList>
            <person name="Hong K.W."/>
        </authorList>
    </citation>
    <scope>NUCLEOTIDE SEQUENCE [LARGE SCALE GENOMIC DNA]</scope>
    <source>
        <strain evidence="2">M63</strain>
    </source>
</reference>
<name>A0A165R1Z3_9BACL</name>
<dbReference type="RefSeq" id="WP_063183279.1">
    <property type="nucleotide sequence ID" value="NZ_LQRA01000058.1"/>
</dbReference>
<dbReference type="InterPro" id="IPR036736">
    <property type="entry name" value="ACP-like_sf"/>
</dbReference>
<dbReference type="EMBL" id="LQRA01000058">
    <property type="protein sequence ID" value="KZE77882.1"/>
    <property type="molecule type" value="Genomic_DNA"/>
</dbReference>
<dbReference type="Proteomes" id="UP000076563">
    <property type="component" value="Unassembled WGS sequence"/>
</dbReference>
<sequence length="71" mass="8443">MKEKLLVIASEIFKKNIHEIDLEQRREHIECWDSIAHIHLIADVEELLNISIPFEDTSKINRLSDFLKYIP</sequence>
<dbReference type="Gene3D" id="1.10.1200.10">
    <property type="entry name" value="ACP-like"/>
    <property type="match status" value="1"/>
</dbReference>
<evidence type="ECO:0000313" key="2">
    <source>
        <dbReference type="Proteomes" id="UP000076563"/>
    </source>
</evidence>